<accession>A0A1F6CTG7</accession>
<sequence length="224" mass="24823">MGNRQYLRIEGDAVHLVTERVERTVRLPELLAEAGRQAGFTSPVLPTGCRMFYASGERTAFVIEQPPQVRQLTWRNMDNEGREQWKLAFPYIIFVVACVRDAVDSGICRIFYRNAPLGSGDDKLQRPNLCNTNSNGSICTGSMRVTGATMAAKADSFVSAFWQSNFNSDLHNQNWTPSARKIVQVASLAAWQAASDENPLFPLTAPWLEGPKLCDLLAEIGGAR</sequence>
<dbReference type="EMBL" id="MFKT01000029">
    <property type="protein sequence ID" value="OGG52466.1"/>
    <property type="molecule type" value="Genomic_DNA"/>
</dbReference>
<name>A0A1F6CTG7_9BACT</name>
<comment type="caution">
    <text evidence="1">The sequence shown here is derived from an EMBL/GenBank/DDBJ whole genome shotgun (WGS) entry which is preliminary data.</text>
</comment>
<reference evidence="1 2" key="1">
    <citation type="journal article" date="2016" name="Nat. Commun.">
        <title>Thousands of microbial genomes shed light on interconnected biogeochemical processes in an aquifer system.</title>
        <authorList>
            <person name="Anantharaman K."/>
            <person name="Brown C.T."/>
            <person name="Hug L.A."/>
            <person name="Sharon I."/>
            <person name="Castelle C.J."/>
            <person name="Probst A.J."/>
            <person name="Thomas B.C."/>
            <person name="Singh A."/>
            <person name="Wilkins M.J."/>
            <person name="Karaoz U."/>
            <person name="Brodie E.L."/>
            <person name="Williams K.H."/>
            <person name="Hubbard S.S."/>
            <person name="Banfield J.F."/>
        </authorList>
    </citation>
    <scope>NUCLEOTIDE SEQUENCE [LARGE SCALE GENOMIC DNA]</scope>
</reference>
<dbReference type="STRING" id="1798480.A2851_05520"/>
<dbReference type="InterPro" id="IPR032787">
    <property type="entry name" value="Prok-E2_D"/>
</dbReference>
<evidence type="ECO:0008006" key="3">
    <source>
        <dbReference type="Google" id="ProtNLM"/>
    </source>
</evidence>
<dbReference type="AlphaFoldDB" id="A0A1F6CTG7"/>
<protein>
    <recommendedName>
        <fullName evidence="3">PRTRC system protein B</fullName>
    </recommendedName>
</protein>
<dbReference type="Proteomes" id="UP000176863">
    <property type="component" value="Unassembled WGS sequence"/>
</dbReference>
<evidence type="ECO:0000313" key="2">
    <source>
        <dbReference type="Proteomes" id="UP000176863"/>
    </source>
</evidence>
<gene>
    <name evidence="1" type="ORF">A2851_05520</name>
</gene>
<organism evidence="1 2">
    <name type="scientific">Candidatus Kaiserbacteria bacterium RIFCSPHIGHO2_01_FULL_53_29</name>
    <dbReference type="NCBI Taxonomy" id="1798480"/>
    <lineage>
        <taxon>Bacteria</taxon>
        <taxon>Candidatus Kaiseribacteriota</taxon>
    </lineage>
</organism>
<evidence type="ECO:0000313" key="1">
    <source>
        <dbReference type="EMBL" id="OGG52466.1"/>
    </source>
</evidence>
<proteinExistence type="predicted"/>
<dbReference type="Pfam" id="PF14460">
    <property type="entry name" value="Prok-E2_D"/>
    <property type="match status" value="1"/>
</dbReference>